<name>A0A915LD45_ROMCU</name>
<protein>
    <submittedName>
        <fullName evidence="3">Uncharacterized protein</fullName>
    </submittedName>
</protein>
<dbReference type="AlphaFoldDB" id="A0A915LD45"/>
<dbReference type="Proteomes" id="UP000887565">
    <property type="component" value="Unplaced"/>
</dbReference>
<sequence>MDQCRPALCQSAPRYGITSFQQLRLETAAASAVIIIVYIIVYSNLSNICIYFYCCILFKKIKLN</sequence>
<keyword evidence="1" id="KW-1133">Transmembrane helix</keyword>
<keyword evidence="2" id="KW-1185">Reference proteome</keyword>
<keyword evidence="1" id="KW-0812">Transmembrane</keyword>
<organism evidence="2 3">
    <name type="scientific">Romanomermis culicivorax</name>
    <name type="common">Nematode worm</name>
    <dbReference type="NCBI Taxonomy" id="13658"/>
    <lineage>
        <taxon>Eukaryota</taxon>
        <taxon>Metazoa</taxon>
        <taxon>Ecdysozoa</taxon>
        <taxon>Nematoda</taxon>
        <taxon>Enoplea</taxon>
        <taxon>Dorylaimia</taxon>
        <taxon>Mermithida</taxon>
        <taxon>Mermithoidea</taxon>
        <taxon>Mermithidae</taxon>
        <taxon>Romanomermis</taxon>
    </lineage>
</organism>
<dbReference type="WBParaSite" id="nRc.2.0.1.t48253-RA">
    <property type="protein sequence ID" value="nRc.2.0.1.t48253-RA"/>
    <property type="gene ID" value="nRc.2.0.1.g48253"/>
</dbReference>
<reference evidence="3" key="1">
    <citation type="submission" date="2022-11" db="UniProtKB">
        <authorList>
            <consortium name="WormBaseParasite"/>
        </authorList>
    </citation>
    <scope>IDENTIFICATION</scope>
</reference>
<accession>A0A915LD45</accession>
<keyword evidence="1" id="KW-0472">Membrane</keyword>
<proteinExistence type="predicted"/>
<evidence type="ECO:0000313" key="3">
    <source>
        <dbReference type="WBParaSite" id="nRc.2.0.1.t48253-RA"/>
    </source>
</evidence>
<evidence type="ECO:0000256" key="1">
    <source>
        <dbReference type="SAM" id="Phobius"/>
    </source>
</evidence>
<evidence type="ECO:0000313" key="2">
    <source>
        <dbReference type="Proteomes" id="UP000887565"/>
    </source>
</evidence>
<feature type="transmembrane region" description="Helical" evidence="1">
    <location>
        <begin position="28"/>
        <end position="58"/>
    </location>
</feature>